<feature type="domain" description="ImpA N-terminal" evidence="1">
    <location>
        <begin position="12"/>
        <end position="121"/>
    </location>
</feature>
<comment type="caution">
    <text evidence="2">The sequence shown here is derived from an EMBL/GenBank/DDBJ whole genome shotgun (WGS) entry which is preliminary data.</text>
</comment>
<dbReference type="NCBIfam" id="TIGR03362">
    <property type="entry name" value="VI_chp_7"/>
    <property type="match status" value="1"/>
</dbReference>
<evidence type="ECO:0000313" key="2">
    <source>
        <dbReference type="EMBL" id="GGC89996.1"/>
    </source>
</evidence>
<gene>
    <name evidence="2" type="ORF">GCM10007418_07160</name>
</gene>
<sequence>MLANQYIELAKTPISAEHFCGEDVRYSAEFEALELELAKIDSLHATTGPDWSAIREGSESLLQQHSKDLRAAVWLTWSLYQSDSYSGLQAGIAALAYLCTQHWEALYPRKPRTRQAAFGWLLPRLEQAIAKGADAPERIEPATISALSAQLRELDACLSAQMASGAPLLLPLCRRLDELAARTVPAAVVPAPTAQQAASATVTPIHRQVNTGPAEISNARDAQKVLRALQDQGRNLCDWWLDQSATDPRAIRLSRTLLWLPIDSLPEHDAHQQTPLRGLPADRLAAYAERLGQNLSPDQRSKLLSELETSVAKSPFWLDGQRMVWECLEALGAHEARSELEAQVRLLLTRLPGLEQLRFHDGDAFADEQTQAWLAASVTTVPDRPVNAAINVQGNQQAPWDESLNTAITLTRKDHLKAGVAMLKQGMQTASNERERFHWQFAQARLCHIAKHYELAAYQLEALAQTLQETRLDRWEPELAISVLQLLADSYQRLPRKQAAAERRQEVYQRLCHLDLEAALDQTPGS</sequence>
<proteinExistence type="predicted"/>
<keyword evidence="3" id="KW-1185">Reference proteome</keyword>
<protein>
    <submittedName>
        <fullName evidence="2">Type VI secretion-associated protein</fullName>
    </submittedName>
</protein>
<dbReference type="PANTHER" id="PTHR37024">
    <property type="entry name" value="TYPE VI SECRETION SYSTEM DUF2094 AND IMPA-RELATED DOMAIN PROTEIN"/>
    <property type="match status" value="1"/>
</dbReference>
<dbReference type="Pfam" id="PF16989">
    <property type="entry name" value="T6SS_VasJ"/>
    <property type="match status" value="1"/>
</dbReference>
<accession>A0ABQ1P427</accession>
<dbReference type="InterPro" id="IPR017739">
    <property type="entry name" value="T6SS-assoc_VCA0119"/>
</dbReference>
<dbReference type="PANTHER" id="PTHR37024:SF5">
    <property type="entry name" value="IMPA N-TERMINAL DOMAIN-CONTAINING PROTEIN"/>
    <property type="match status" value="1"/>
</dbReference>
<dbReference type="Pfam" id="PF06812">
    <property type="entry name" value="ImpA_N"/>
    <property type="match status" value="1"/>
</dbReference>
<evidence type="ECO:0000313" key="3">
    <source>
        <dbReference type="Proteomes" id="UP000638188"/>
    </source>
</evidence>
<dbReference type="Proteomes" id="UP000638188">
    <property type="component" value="Unassembled WGS sequence"/>
</dbReference>
<organism evidence="2 3">
    <name type="scientific">Halopseudomonas salina</name>
    <dbReference type="NCBI Taxonomy" id="1323744"/>
    <lineage>
        <taxon>Bacteria</taxon>
        <taxon>Pseudomonadati</taxon>
        <taxon>Pseudomonadota</taxon>
        <taxon>Gammaproteobacteria</taxon>
        <taxon>Pseudomonadales</taxon>
        <taxon>Pseudomonadaceae</taxon>
        <taxon>Halopseudomonas</taxon>
    </lineage>
</organism>
<dbReference type="RefSeq" id="WP_150277481.1">
    <property type="nucleotide sequence ID" value="NZ_BMFF01000001.1"/>
</dbReference>
<dbReference type="InterPro" id="IPR010657">
    <property type="entry name" value="ImpA_N"/>
</dbReference>
<name>A0ABQ1P427_9GAMM</name>
<reference evidence="3" key="1">
    <citation type="journal article" date="2019" name="Int. J. Syst. Evol. Microbiol.">
        <title>The Global Catalogue of Microorganisms (GCM) 10K type strain sequencing project: providing services to taxonomists for standard genome sequencing and annotation.</title>
        <authorList>
            <consortium name="The Broad Institute Genomics Platform"/>
            <consortium name="The Broad Institute Genome Sequencing Center for Infectious Disease"/>
            <person name="Wu L."/>
            <person name="Ma J."/>
        </authorList>
    </citation>
    <scope>NUCLEOTIDE SEQUENCE [LARGE SCALE GENOMIC DNA]</scope>
    <source>
        <strain evidence="3">CGMCC 1.12482</strain>
    </source>
</reference>
<evidence type="ECO:0000259" key="1">
    <source>
        <dbReference type="Pfam" id="PF06812"/>
    </source>
</evidence>
<dbReference type="EMBL" id="BMFF01000001">
    <property type="protein sequence ID" value="GGC89996.1"/>
    <property type="molecule type" value="Genomic_DNA"/>
</dbReference>